<evidence type="ECO:0000313" key="2">
    <source>
        <dbReference type="EMBL" id="TCZ75673.1"/>
    </source>
</evidence>
<dbReference type="EMBL" id="SKFG01000017">
    <property type="protein sequence ID" value="TCZ75673.1"/>
    <property type="molecule type" value="Genomic_DNA"/>
</dbReference>
<keyword evidence="3" id="KW-1185">Reference proteome</keyword>
<sequence>MKDQMEEWVLPGLVVVTLFVAILFILVIVLFVKLSRVKKAYKALLNGPSEVNIEELLIGIQARLNEQGDFGKQMDREIQQIQTTMKTMKSKVYIHRYSAFGEMGNNDLSFSIAILDDMADGVVLTSIYGRDQNYIYAKPIQKGVSTYTLSPEEKEAIAHTLQQA</sequence>
<reference evidence="2 3" key="1">
    <citation type="submission" date="2019-03" db="EMBL/GenBank/DDBJ databases">
        <authorList>
            <person name="Kim M.K.M."/>
        </authorList>
    </citation>
    <scope>NUCLEOTIDE SEQUENCE [LARGE SCALE GENOMIC DNA]</scope>
    <source>
        <strain evidence="2 3">18JY21-1</strain>
    </source>
</reference>
<name>A0A4R4E9J0_9BACL</name>
<keyword evidence="1" id="KW-1133">Transmembrane helix</keyword>
<feature type="transmembrane region" description="Helical" evidence="1">
    <location>
        <begin position="12"/>
        <end position="32"/>
    </location>
</feature>
<dbReference type="InterPro" id="IPR027981">
    <property type="entry name" value="DUF4446"/>
</dbReference>
<dbReference type="AlphaFoldDB" id="A0A4R4E9J0"/>
<dbReference type="Pfam" id="PF14584">
    <property type="entry name" value="DUF4446"/>
    <property type="match status" value="1"/>
</dbReference>
<organism evidence="2 3">
    <name type="scientific">Paenibacillus albiflavus</name>
    <dbReference type="NCBI Taxonomy" id="2545760"/>
    <lineage>
        <taxon>Bacteria</taxon>
        <taxon>Bacillati</taxon>
        <taxon>Bacillota</taxon>
        <taxon>Bacilli</taxon>
        <taxon>Bacillales</taxon>
        <taxon>Paenibacillaceae</taxon>
        <taxon>Paenibacillus</taxon>
    </lineage>
</organism>
<evidence type="ECO:0000313" key="3">
    <source>
        <dbReference type="Proteomes" id="UP000295418"/>
    </source>
</evidence>
<accession>A0A4R4E9J0</accession>
<proteinExistence type="predicted"/>
<protein>
    <submittedName>
        <fullName evidence="2">DUF4446 family protein</fullName>
    </submittedName>
</protein>
<keyword evidence="1" id="KW-0812">Transmembrane</keyword>
<evidence type="ECO:0000256" key="1">
    <source>
        <dbReference type="SAM" id="Phobius"/>
    </source>
</evidence>
<comment type="caution">
    <text evidence="2">The sequence shown here is derived from an EMBL/GenBank/DDBJ whole genome shotgun (WGS) entry which is preliminary data.</text>
</comment>
<gene>
    <name evidence="2" type="ORF">E0485_16350</name>
</gene>
<dbReference type="OrthoDB" id="5244042at2"/>
<keyword evidence="1" id="KW-0472">Membrane</keyword>
<dbReference type="Proteomes" id="UP000295418">
    <property type="component" value="Unassembled WGS sequence"/>
</dbReference>